<sequence>MARLACVRRFALPLVLAGLLSGPCATLWLAGTSHGFRAARLSATNILRRVRPEHTKKLRKAKEALSQDSNLLRAQKRATSQIAACKSAEEVLSVVGSTRPQELNEISLSASITRIAQLQPQNLASQQQQTPTFEALLERLDEYLRNPAVQHVSVASVLWAIAASRENIPEFQKLLPAAVLGLESSVHKMREREITNSIWAVATLHTYVPESRSCLKIDSVCELFAGQPRTFGRIRSVQAVGNALWALGRLRNVAPPRLQEQLEPVLLARCREILACDVFQVDRTVRLSGVARVAWALALLERPDEGILGRVRHFFVESAGTCSGSRLLPFVDVLCALAKLNMTDGGLVEVVAARPWSLKSMRDWDLCALTWSHEALDLQKRFSNFHATLRKEIATRRLNEGHILHSQLGYEEWNTNLDEEGL</sequence>
<accession>A0A812T338</accession>
<evidence type="ECO:0000313" key="2">
    <source>
        <dbReference type="Proteomes" id="UP000604046"/>
    </source>
</evidence>
<dbReference type="OrthoDB" id="10385748at2759"/>
<evidence type="ECO:0000313" key="1">
    <source>
        <dbReference type="EMBL" id="CAE7508054.1"/>
    </source>
</evidence>
<dbReference type="EMBL" id="CAJNDS010002517">
    <property type="protein sequence ID" value="CAE7508054.1"/>
    <property type="molecule type" value="Genomic_DNA"/>
</dbReference>
<dbReference type="Proteomes" id="UP000604046">
    <property type="component" value="Unassembled WGS sequence"/>
</dbReference>
<gene>
    <name evidence="1" type="ORF">SNAT2548_LOCUS28450</name>
</gene>
<name>A0A812T338_9DINO</name>
<dbReference type="AlphaFoldDB" id="A0A812T338"/>
<keyword evidence="2" id="KW-1185">Reference proteome</keyword>
<organism evidence="1 2">
    <name type="scientific">Symbiodinium natans</name>
    <dbReference type="NCBI Taxonomy" id="878477"/>
    <lineage>
        <taxon>Eukaryota</taxon>
        <taxon>Sar</taxon>
        <taxon>Alveolata</taxon>
        <taxon>Dinophyceae</taxon>
        <taxon>Suessiales</taxon>
        <taxon>Symbiodiniaceae</taxon>
        <taxon>Symbiodinium</taxon>
    </lineage>
</organism>
<proteinExistence type="predicted"/>
<protein>
    <submittedName>
        <fullName evidence="1">Uncharacterized protein</fullName>
    </submittedName>
</protein>
<reference evidence="1" key="1">
    <citation type="submission" date="2021-02" db="EMBL/GenBank/DDBJ databases">
        <authorList>
            <person name="Dougan E. K."/>
            <person name="Rhodes N."/>
            <person name="Thang M."/>
            <person name="Chan C."/>
        </authorList>
    </citation>
    <scope>NUCLEOTIDE SEQUENCE</scope>
</reference>
<comment type="caution">
    <text evidence="1">The sequence shown here is derived from an EMBL/GenBank/DDBJ whole genome shotgun (WGS) entry which is preliminary data.</text>
</comment>